<dbReference type="AlphaFoldDB" id="A0A2G5EZN4"/>
<evidence type="ECO:0000313" key="2">
    <source>
        <dbReference type="EMBL" id="PIA61214.1"/>
    </source>
</evidence>
<dbReference type="Pfam" id="PF05623">
    <property type="entry name" value="DUF789"/>
    <property type="match status" value="1"/>
</dbReference>
<feature type="region of interest" description="Disordered" evidence="1">
    <location>
        <begin position="19"/>
        <end position="41"/>
    </location>
</feature>
<organism evidence="2 3">
    <name type="scientific">Aquilegia coerulea</name>
    <name type="common">Rocky mountain columbine</name>
    <dbReference type="NCBI Taxonomy" id="218851"/>
    <lineage>
        <taxon>Eukaryota</taxon>
        <taxon>Viridiplantae</taxon>
        <taxon>Streptophyta</taxon>
        <taxon>Embryophyta</taxon>
        <taxon>Tracheophyta</taxon>
        <taxon>Spermatophyta</taxon>
        <taxon>Magnoliopsida</taxon>
        <taxon>Ranunculales</taxon>
        <taxon>Ranunculaceae</taxon>
        <taxon>Thalictroideae</taxon>
        <taxon>Aquilegia</taxon>
    </lineage>
</organism>
<feature type="compositionally biased region" description="Low complexity" evidence="1">
    <location>
        <begin position="91"/>
        <end position="109"/>
    </location>
</feature>
<proteinExistence type="predicted"/>
<gene>
    <name evidence="2" type="ORF">AQUCO_00300621v1</name>
</gene>
<feature type="region of interest" description="Disordered" evidence="1">
    <location>
        <begin position="210"/>
        <end position="257"/>
    </location>
</feature>
<sequence>MSTTTSRFHGENRFYCTPARRQQQQQLQQHKKQLHHQQQQQHQQLLLMQQQQQQQHQQQQQRQLERELMKLKEVRISSEVENRVLGSGGDSISSSSSSYATNTTNASISPPSPRPPPSILPTNLTNLDSFLQSTTPTVASQHLTKTMGRGWKNGEVDLHPHFDLCDLWESFKEWSAYGAGVPLVLNDSDSVIQYYVPYLSAIQLYVNPSKPSSKFQRRPGEDSDVESSRESSSNASHTSDTDSSKNLLDSSSSEDADAYPSGLLKFEYFEKDSPYSREPLVDKILDLASQFPELMTYKSCDLLPTSWISVAWYPIYRIPMGPTLKDLEASFLTFHSLSTPLSGNVNGVIDASPKLSLPIFGLASYKFKGSIWAPNGHYELQRTNSLLQAADNWLRRLQVDHPDYRFFVSRTTFQR</sequence>
<dbReference type="EMBL" id="KZ305020">
    <property type="protein sequence ID" value="PIA61214.1"/>
    <property type="molecule type" value="Genomic_DNA"/>
</dbReference>
<accession>A0A2G5EZN4</accession>
<keyword evidence="3" id="KW-1185">Reference proteome</keyword>
<name>A0A2G5EZN4_AQUCA</name>
<evidence type="ECO:0008006" key="4">
    <source>
        <dbReference type="Google" id="ProtNLM"/>
    </source>
</evidence>
<feature type="region of interest" description="Disordered" evidence="1">
    <location>
        <begin position="82"/>
        <end position="118"/>
    </location>
</feature>
<dbReference type="InterPro" id="IPR008507">
    <property type="entry name" value="DUF789"/>
</dbReference>
<dbReference type="PANTHER" id="PTHR31343:SF8">
    <property type="entry name" value="OS07G0246600 PROTEIN"/>
    <property type="match status" value="1"/>
</dbReference>
<evidence type="ECO:0000256" key="1">
    <source>
        <dbReference type="SAM" id="MobiDB-lite"/>
    </source>
</evidence>
<evidence type="ECO:0000313" key="3">
    <source>
        <dbReference type="Proteomes" id="UP000230069"/>
    </source>
</evidence>
<protein>
    <recommendedName>
        <fullName evidence="4">DUF789 domain-containing protein</fullName>
    </recommendedName>
</protein>
<dbReference type="OrthoDB" id="1896065at2759"/>
<reference evidence="2 3" key="1">
    <citation type="submission" date="2017-09" db="EMBL/GenBank/DDBJ databases">
        <title>WGS assembly of Aquilegia coerulea Goldsmith.</title>
        <authorList>
            <person name="Hodges S."/>
            <person name="Kramer E."/>
            <person name="Nordborg M."/>
            <person name="Tomkins J."/>
            <person name="Borevitz J."/>
            <person name="Derieg N."/>
            <person name="Yan J."/>
            <person name="Mihaltcheva S."/>
            <person name="Hayes R.D."/>
            <person name="Rokhsar D."/>
        </authorList>
    </citation>
    <scope>NUCLEOTIDE SEQUENCE [LARGE SCALE GENOMIC DNA]</scope>
    <source>
        <strain evidence="3">cv. Goldsmith</strain>
    </source>
</reference>
<feature type="compositionally biased region" description="Basic and acidic residues" evidence="1">
    <location>
        <begin position="218"/>
        <end position="229"/>
    </location>
</feature>
<dbReference type="EMBL" id="KZ305020">
    <property type="protein sequence ID" value="PIA61212.1"/>
    <property type="molecule type" value="Genomic_DNA"/>
</dbReference>
<dbReference type="PANTHER" id="PTHR31343">
    <property type="entry name" value="T15D22.8"/>
    <property type="match status" value="1"/>
</dbReference>
<dbReference type="Proteomes" id="UP000230069">
    <property type="component" value="Unassembled WGS sequence"/>
</dbReference>